<feature type="region of interest" description="Disordered" evidence="2">
    <location>
        <begin position="163"/>
        <end position="202"/>
    </location>
</feature>
<feature type="region of interest" description="Disordered" evidence="2">
    <location>
        <begin position="1"/>
        <end position="80"/>
    </location>
</feature>
<keyword evidence="3" id="KW-1185">Reference proteome</keyword>
<protein>
    <submittedName>
        <fullName evidence="4">Uncharacterized protein isoform X1</fullName>
    </submittedName>
</protein>
<dbReference type="PANTHER" id="PTHR43939">
    <property type="entry name" value="COILED-COIL DOMAIN-CONTAINING PROTEIN 158"/>
    <property type="match status" value="1"/>
</dbReference>
<reference evidence="4" key="2">
    <citation type="submission" date="2025-08" db="UniProtKB">
        <authorList>
            <consortium name="RefSeq"/>
        </authorList>
    </citation>
    <scope>IDENTIFICATION</scope>
    <source>
        <tissue evidence="4">Leaves</tissue>
    </source>
</reference>
<organism evidence="3 4">
    <name type="scientific">Coffea arabica</name>
    <name type="common">Arabian coffee</name>
    <dbReference type="NCBI Taxonomy" id="13443"/>
    <lineage>
        <taxon>Eukaryota</taxon>
        <taxon>Viridiplantae</taxon>
        <taxon>Streptophyta</taxon>
        <taxon>Embryophyta</taxon>
        <taxon>Tracheophyta</taxon>
        <taxon>Spermatophyta</taxon>
        <taxon>Magnoliopsida</taxon>
        <taxon>eudicotyledons</taxon>
        <taxon>Gunneridae</taxon>
        <taxon>Pentapetalae</taxon>
        <taxon>asterids</taxon>
        <taxon>lamiids</taxon>
        <taxon>Gentianales</taxon>
        <taxon>Rubiaceae</taxon>
        <taxon>Ixoroideae</taxon>
        <taxon>Gardenieae complex</taxon>
        <taxon>Bertiereae - Coffeeae clade</taxon>
        <taxon>Coffeeae</taxon>
        <taxon>Coffea</taxon>
    </lineage>
</organism>
<keyword evidence="1" id="KW-0175">Coiled coil</keyword>
<feature type="coiled-coil region" evidence="1">
    <location>
        <begin position="2209"/>
        <end position="2397"/>
    </location>
</feature>
<dbReference type="Proteomes" id="UP001652660">
    <property type="component" value="Chromosome 8e"/>
</dbReference>
<evidence type="ECO:0000256" key="1">
    <source>
        <dbReference type="SAM" id="Coils"/>
    </source>
</evidence>
<evidence type="ECO:0000256" key="2">
    <source>
        <dbReference type="SAM" id="MobiDB-lite"/>
    </source>
</evidence>
<name>A0A6P6TWH4_COFAR</name>
<evidence type="ECO:0000313" key="4">
    <source>
        <dbReference type="RefSeq" id="XP_027082076.2"/>
    </source>
</evidence>
<dbReference type="PANTHER" id="PTHR43939:SF50">
    <property type="entry name" value="NUCLEOPORIN"/>
    <property type="match status" value="1"/>
</dbReference>
<dbReference type="RefSeq" id="XP_027082076.2">
    <property type="nucleotide sequence ID" value="XM_027226275.2"/>
</dbReference>
<gene>
    <name evidence="4" type="primary">LOC113704388</name>
</gene>
<feature type="coiled-coil region" evidence="1">
    <location>
        <begin position="388"/>
        <end position="443"/>
    </location>
</feature>
<dbReference type="OrthoDB" id="649641at2759"/>
<feature type="coiled-coil region" evidence="1">
    <location>
        <begin position="1698"/>
        <end position="1833"/>
    </location>
</feature>
<feature type="coiled-coil region" evidence="1">
    <location>
        <begin position="1584"/>
        <end position="1635"/>
    </location>
</feature>
<dbReference type="GeneID" id="113704388"/>
<feature type="coiled-coil region" evidence="1">
    <location>
        <begin position="1889"/>
        <end position="1979"/>
    </location>
</feature>
<feature type="coiled-coil region" evidence="1">
    <location>
        <begin position="619"/>
        <end position="695"/>
    </location>
</feature>
<reference evidence="3" key="1">
    <citation type="journal article" date="2025" name="Foods">
        <title>Unveiling the Microbial Signatures of Arabica Coffee Cherries: Insights into Ripeness Specific Diversity, Functional Traits, and Implications for Quality and Safety.</title>
        <authorList>
            <consortium name="RefSeq"/>
            <person name="Tenea G.N."/>
            <person name="Cifuentes V."/>
            <person name="Reyes P."/>
            <person name="Cevallos-Vallejos M."/>
        </authorList>
    </citation>
    <scope>NUCLEOTIDE SEQUENCE [LARGE SCALE GENOMIC DNA]</scope>
</reference>
<evidence type="ECO:0000313" key="3">
    <source>
        <dbReference type="Proteomes" id="UP001652660"/>
    </source>
</evidence>
<proteinExistence type="predicted"/>
<feature type="coiled-coil region" evidence="1">
    <location>
        <begin position="1299"/>
        <end position="1350"/>
    </location>
</feature>
<accession>A0A6P6TWH4</accession>
<sequence length="2637" mass="296636">MDKNNKNRTDLLAAGRKKLQQFRQKKDGKGGKSSGKSSKPGRDANSDAAKSTATSDKVLDEELSVSDAGEVITSSELNPLNDPVVVDDHVSIVDLSLKDGAGETTLELADEKLRLEDSKRDVEDAKVSVPFEGGGVTDGHANVEFVDSRSLGIFVSDEKSTSCKMQGPVDLSSEVERNEEEQVTDVGAMQEAGSSVSKKTDPGSEIWTQRVVPDAVVHETDRSTQPDDVVASPNVQDGQISDAFGSSSESAQVDNIYKQDAAEVLLGFEDDGLATSFRNNMLKLPSRSDACSISLSQLQEVMNGLENDQFRFVFCSRESLFEKLTISLGLNGSEFFSFVEKLKQELYLSSFARDAGQMQLCEQLELEMQLHNQFEKLVDELSVSSTTIREVQGQNAILSEELKQCRSECHEFSSEREKLSQQLHASKAEVEEFSARVDNLQNRLEISGGNMSSLASELADGRNLVASLQVQNENLNGMLSLVMEEKMKVVEDKENFLQENNKMAAELAQSKASLASLQLANVNLSECLASIKEETRKFDEEKEFLACENGKLLSDLSDSNALVQSLQAENASLSGLLAALEDEKRKLHVAQEYLVQENEKLALNIVDSRILVDGLQMELSDITGSLASLIEERNKLEEEKQHLSSKNESGSRELLESKSVLAGLQIEFSKAIRDLEEANLHVEKLSQENVLLRTNIELHIAEMSSPEDTAYQVKDTGGQIIASDDISSQIPRTEESQTAISEFRRTSSESAPHGSLPRQIVMGDPDVSSGSAFWKMHLEANEVLQKLENAIEGMHSILASLSSSSGKYVQSGVSKLIQAFETKTHADDDEIDEVPSSESAETRHLFMQAKQQTKSLQVVLKQMLLLAESASKSFEGERKSRISAEFLNTQLVASCESLKSHCIHFEAENIELVVLCEALKQHICNSKTSISDNIQLKDKVGSLEAKISEFQSNLDEICESSDQMVSSFFNQVEMLQKEVGDRGLLIDKEWNSFVDQIVVEVRKLDMSIETLCSFTLSNDCQKNLDVGSRIAASVNAAIKAIEGLHEQLKCTERDHQAILSAYSELNMKFNNLQEKNELFINVLDKNYRKLRRVVESCGHVEGTTTGVNNENLLDPGLFNDLLEKMLDEKLLLKSANDKLNSHLVDQVREIDELKRRSFHLDAILELFQNVKEEFMLGSFNVNIADPVPGLESFVYILIQKYKEAKEQVSLAQEKPDLNELQLGYFQEELDYLTFILVQYENENLVLKESWKTVNEDIPAFQAELLERIAELEQSEHRVSSLREKLSIAVTKGKGLIVQRDNLKQSLAVTSNQLEKCSQDLQLKDVVIHELETKLQNYSEAGERMEALKSELAYIRNSATALRESFLLKDSILQRIEEILEDLELPEHFHSRDIIEKVDWLAKSITANTPPPTDWDQKSPVGGECYSESGFASVDGWKEETQPNQDLADDFRRRYEELQGKFYGLAEHNDMLEQSLIERNNLVQRWEDILGKIEMPLQLRSLEPEDRIQWLGGALLDAQNHCKSLQQRIDYLDALNGSLTGDLEESQSRISELESAYHSIIVEKECLLKNLETITDDYYESSEKASQLEIENEKLLKQVTCLQEKLDQKLVDEEHLNHVEAELRRLQDLIHNVLQDSVTDDLEFGSNNMEYLEHLLRKLIDKYSTLLVGNLVADGHVNEKASVTDHEEQTRDSGVTEDVAALNKKLEDTLAEVVHLKEERDSYSEKNQNLVTEVEELDAKRKELQELLNHEEQKSASLREKLNIAVKKGKSLVQQRDNLKQIIDEVNAEVDRLKFEVSQRENSIAEYEQRIMNLSMSHERIKNVEAECASLRDRLSDSEHCLHEKEYMLSLILESLKVIDVGFDSGNPVQKLEAIGKKYLDLNAALDSSLQESRKSKRAAELLLAELNEVQERNDALQEDLAKVARELSEVSREKEFSEAAKFEALAHVEKLSAVQSEEKDHLLAEVSILRSSVDQMQEEISTVNSSLAEVLSKDLEILQNLEASIKSCLESPSAPSTDARSAIDAFAGIAVGDSGSITFPKSQNKVPTTEIGFIKELLQRHHNSIQEQASHIFEIVKGLYTEVSSLKESSEYGERNLHQIKSILKDKDSELFVAHRNISLLYEACTLSIVEIENRKSQQDGIDFSSKAPWVDLNSQTSVGGNTSTEENIVSSEEVIMSVREKLLSVVKDLISRQNEILEDRQMEWKTIVSNLQKELHEKDIQRERISTELVSQIKDAEVIAKNYLQDLRSATTKADDLQIQVNGMEEEHSMLKKRVKELEYQETVSADLQQRVASLTDALAAKDQEIEALMQALDEEESQMEGLSNKILELESDLQKKNQDLENLEASRGRVLKKLSVTVSKFDELHHLSENLLSEVEKLQLQLQERDGEISFLRQEVTRCTNEALTATQMSNKRNPDEVLELLTWLDTTVSRVQVRDMPSSDAETNQVREHKELLQKQIESIVSELEELRTVAQNRELLLKGERSRVEELIRKVEFLENALLEKDSQLTMVRHVGDSGQATSPKSEIVEVESLINKRAGSAAPQVRGGRKTNSDQVAIAIDMDPVSGIEDDDDDKAHGFKSLTTSRIVPRFTRPVSDMIDGLWMSCDRTLMRQPTLRLGVIIYWAILHALLATYVV</sequence>
<feature type="coiled-coil region" evidence="1">
    <location>
        <begin position="2453"/>
        <end position="2508"/>
    </location>
</feature>